<protein>
    <submittedName>
        <fullName evidence="1">Uncharacterized protein</fullName>
    </submittedName>
</protein>
<gene>
    <name evidence="1" type="ORF">GCM10009745_45320</name>
</gene>
<comment type="caution">
    <text evidence="1">The sequence shown here is derived from an EMBL/GenBank/DDBJ whole genome shotgun (WGS) entry which is preliminary data.</text>
</comment>
<name>A0ABN2HW95_9ACTN</name>
<dbReference type="RefSeq" id="WP_344155307.1">
    <property type="nucleotide sequence ID" value="NZ_BAAANF010000016.1"/>
</dbReference>
<proteinExistence type="predicted"/>
<organism evidence="1 2">
    <name type="scientific">Kribbella yunnanensis</name>
    <dbReference type="NCBI Taxonomy" id="190194"/>
    <lineage>
        <taxon>Bacteria</taxon>
        <taxon>Bacillati</taxon>
        <taxon>Actinomycetota</taxon>
        <taxon>Actinomycetes</taxon>
        <taxon>Propionibacteriales</taxon>
        <taxon>Kribbellaceae</taxon>
        <taxon>Kribbella</taxon>
    </lineage>
</organism>
<evidence type="ECO:0000313" key="2">
    <source>
        <dbReference type="Proteomes" id="UP001500280"/>
    </source>
</evidence>
<dbReference type="EMBL" id="BAAANF010000016">
    <property type="protein sequence ID" value="GAA1694636.1"/>
    <property type="molecule type" value="Genomic_DNA"/>
</dbReference>
<keyword evidence="2" id="KW-1185">Reference proteome</keyword>
<sequence length="554" mass="59961">MDQIDAFVNRIPDWLDETGALAEPDLDVLRELLECRAAVLGHTDPLSWPEGSLVETVMGIAPFVLRFDASWRAAAAVTLPVLRDVVVFEGDRESAEVLRREVKSLHPVLTGGAGERMQDAFGWSTVRRLHHLTTGTDVDAWLARYKELSWEEADRLAGPLRRGEVSLGGDPYGGVTIPSPRLVLPSVAGAAAQQAPLVSAAVELALWLVAQPSVGASGVLDDDTVAQALSATTLGDAAAVQEAWRIAVLSELVYWTGAHVLRGPRLTAWADPGSRPASWDHLVRAVVGDVPASDRDEVMAAVYAAYHPGLPAGFDESLSSEPVRIAVDRLRRLGMFDDSGTKLSPLGVQGVLLPWLRIDRPGRWPLVAGPWRPEMTTADVRAWIAASMRRMVADAEGQSWMRTAEPVAFAHQLVDVLVASDDPVERATAFILLTQLGSQVTPVADRLAGTRLHGYRTMWPGAAPAAEPDQAQLLLFLRDQLAWQDALSAEAAELRPGVQIDLGRFDFGGPWPDWFRERIGRPGPLTEAELAVLRETLATDRAELAAAVAQISAE</sequence>
<reference evidence="1 2" key="1">
    <citation type="journal article" date="2019" name="Int. J. Syst. Evol. Microbiol.">
        <title>The Global Catalogue of Microorganisms (GCM) 10K type strain sequencing project: providing services to taxonomists for standard genome sequencing and annotation.</title>
        <authorList>
            <consortium name="The Broad Institute Genomics Platform"/>
            <consortium name="The Broad Institute Genome Sequencing Center for Infectious Disease"/>
            <person name="Wu L."/>
            <person name="Ma J."/>
        </authorList>
    </citation>
    <scope>NUCLEOTIDE SEQUENCE [LARGE SCALE GENOMIC DNA]</scope>
    <source>
        <strain evidence="1 2">JCM 14307</strain>
    </source>
</reference>
<evidence type="ECO:0000313" key="1">
    <source>
        <dbReference type="EMBL" id="GAA1694636.1"/>
    </source>
</evidence>
<dbReference type="Proteomes" id="UP001500280">
    <property type="component" value="Unassembled WGS sequence"/>
</dbReference>
<accession>A0ABN2HW95</accession>